<reference evidence="1" key="1">
    <citation type="submission" date="2023-08" db="EMBL/GenBank/DDBJ databases">
        <authorList>
            <person name="Audoor S."/>
            <person name="Bilcke G."/>
        </authorList>
    </citation>
    <scope>NUCLEOTIDE SEQUENCE</scope>
</reference>
<proteinExistence type="predicted"/>
<accession>A0AAD2PXK2</accession>
<keyword evidence="2" id="KW-1185">Reference proteome</keyword>
<dbReference type="Proteomes" id="UP001295423">
    <property type="component" value="Unassembled WGS sequence"/>
</dbReference>
<organism evidence="1 2">
    <name type="scientific">Cylindrotheca closterium</name>
    <dbReference type="NCBI Taxonomy" id="2856"/>
    <lineage>
        <taxon>Eukaryota</taxon>
        <taxon>Sar</taxon>
        <taxon>Stramenopiles</taxon>
        <taxon>Ochrophyta</taxon>
        <taxon>Bacillariophyta</taxon>
        <taxon>Bacillariophyceae</taxon>
        <taxon>Bacillariophycidae</taxon>
        <taxon>Bacillariales</taxon>
        <taxon>Bacillariaceae</taxon>
        <taxon>Cylindrotheca</taxon>
    </lineage>
</organism>
<dbReference type="AlphaFoldDB" id="A0AAD2PXK2"/>
<protein>
    <submittedName>
        <fullName evidence="1">Uncharacterized protein</fullName>
    </submittedName>
</protein>
<gene>
    <name evidence="1" type="ORF">CYCCA115_LOCUS21836</name>
</gene>
<dbReference type="EMBL" id="CAKOGP040002269">
    <property type="protein sequence ID" value="CAJ1966253.1"/>
    <property type="molecule type" value="Genomic_DNA"/>
</dbReference>
<comment type="caution">
    <text evidence="1">The sequence shown here is derived from an EMBL/GenBank/DDBJ whole genome shotgun (WGS) entry which is preliminary data.</text>
</comment>
<evidence type="ECO:0000313" key="1">
    <source>
        <dbReference type="EMBL" id="CAJ1966253.1"/>
    </source>
</evidence>
<sequence>MKYKDEVLGKRIEVEFKVGTVTQFFPGTIQKLKMELSDGIISCHHFIAFDDEDEYWFDLEKKETANQLRWPEKENIPQPDAKKLKTDDASSSIPQFPIIVLQEG</sequence>
<name>A0AAD2PXK2_9STRA</name>
<evidence type="ECO:0000313" key="2">
    <source>
        <dbReference type="Proteomes" id="UP001295423"/>
    </source>
</evidence>